<proteinExistence type="predicted"/>
<evidence type="ECO:0000256" key="1">
    <source>
        <dbReference type="SAM" id="SignalP"/>
    </source>
</evidence>
<organism evidence="2 3">
    <name type="scientific">Persicitalea jodogahamensis</name>
    <dbReference type="NCBI Taxonomy" id="402147"/>
    <lineage>
        <taxon>Bacteria</taxon>
        <taxon>Pseudomonadati</taxon>
        <taxon>Bacteroidota</taxon>
        <taxon>Cytophagia</taxon>
        <taxon>Cytophagales</taxon>
        <taxon>Spirosomataceae</taxon>
        <taxon>Persicitalea</taxon>
    </lineage>
</organism>
<evidence type="ECO:0000313" key="2">
    <source>
        <dbReference type="EMBL" id="GHB58517.1"/>
    </source>
</evidence>
<dbReference type="AlphaFoldDB" id="A0A8J3D1V7"/>
<gene>
    <name evidence="2" type="ORF">GCM10007390_10000</name>
</gene>
<feature type="signal peptide" evidence="1">
    <location>
        <begin position="1"/>
        <end position="18"/>
    </location>
</feature>
<protein>
    <recommendedName>
        <fullName evidence="4">DUF2490 domain-containing protein</fullName>
    </recommendedName>
</protein>
<accession>A0A8J3D1V7</accession>
<dbReference type="EMBL" id="BMXF01000001">
    <property type="protein sequence ID" value="GHB58517.1"/>
    <property type="molecule type" value="Genomic_DNA"/>
</dbReference>
<name>A0A8J3D1V7_9BACT</name>
<evidence type="ECO:0000313" key="3">
    <source>
        <dbReference type="Proteomes" id="UP000598271"/>
    </source>
</evidence>
<keyword evidence="1" id="KW-0732">Signal</keyword>
<dbReference type="Pfam" id="PF10677">
    <property type="entry name" value="DUF2490"/>
    <property type="match status" value="1"/>
</dbReference>
<comment type="caution">
    <text evidence="2">The sequence shown here is derived from an EMBL/GenBank/DDBJ whole genome shotgun (WGS) entry which is preliminary data.</text>
</comment>
<dbReference type="InterPro" id="IPR019619">
    <property type="entry name" value="DUF2490"/>
</dbReference>
<feature type="chain" id="PRO_5035233318" description="DUF2490 domain-containing protein" evidence="1">
    <location>
        <begin position="19"/>
        <end position="235"/>
    </location>
</feature>
<sequence>MKRIVLALLSLVASPLLAQPEIVHQNLYWIRYYNILNFNQKWSLHSEADTRHFFSNSAQHQFISHLHFVYKPSNTWYFGGGLTYSLQRPQFPETRPRPTTPEFRIWQEAAYSRLLSARFALSGRIRTEERFLSNHTGRFDDDYRFVFRHRYRAQLTYALKGKNLAFRVSDEAFLNTFHQNLFDQNRIFLSVEKRFSPALAIELGYMNIHQLGRKAQRLYRRDNLRFTLTHTLRPL</sequence>
<evidence type="ECO:0008006" key="4">
    <source>
        <dbReference type="Google" id="ProtNLM"/>
    </source>
</evidence>
<keyword evidence="3" id="KW-1185">Reference proteome</keyword>
<dbReference type="RefSeq" id="WP_189563234.1">
    <property type="nucleotide sequence ID" value="NZ_BMXF01000001.1"/>
</dbReference>
<reference evidence="2 3" key="1">
    <citation type="journal article" date="2014" name="Int. J. Syst. Evol. Microbiol.">
        <title>Complete genome sequence of Corynebacterium casei LMG S-19264T (=DSM 44701T), isolated from a smear-ripened cheese.</title>
        <authorList>
            <consortium name="US DOE Joint Genome Institute (JGI-PGF)"/>
            <person name="Walter F."/>
            <person name="Albersmeier A."/>
            <person name="Kalinowski J."/>
            <person name="Ruckert C."/>
        </authorList>
    </citation>
    <scope>NUCLEOTIDE SEQUENCE [LARGE SCALE GENOMIC DNA]</scope>
    <source>
        <strain evidence="2 3">KCTC 12866</strain>
    </source>
</reference>
<dbReference type="Proteomes" id="UP000598271">
    <property type="component" value="Unassembled WGS sequence"/>
</dbReference>